<dbReference type="CDD" id="cd11715">
    <property type="entry name" value="THUMP_AdoMetMT"/>
    <property type="match status" value="1"/>
</dbReference>
<dbReference type="PROSITE" id="PS51165">
    <property type="entry name" value="THUMP"/>
    <property type="match status" value="1"/>
</dbReference>
<organism evidence="5 6">
    <name type="scientific">Candidatus Terraquivivens tikiterensis</name>
    <dbReference type="NCBI Taxonomy" id="1980982"/>
    <lineage>
        <taxon>Archaea</taxon>
        <taxon>Nitrososphaerota</taxon>
        <taxon>Candidatus Wolframiiraptoraceae</taxon>
        <taxon>Candidatus Terraquivivens</taxon>
    </lineage>
</organism>
<dbReference type="PANTHER" id="PTHR13370:SF3">
    <property type="entry name" value="TRNA (GUANINE(10)-N2)-METHYLTRANSFERASE HOMOLOG"/>
    <property type="match status" value="1"/>
</dbReference>
<dbReference type="GO" id="GO:0008173">
    <property type="term" value="F:RNA methyltransferase activity"/>
    <property type="evidence" value="ECO:0007669"/>
    <property type="project" value="UniProtKB-ARBA"/>
</dbReference>
<dbReference type="EMBL" id="NDWU01000029">
    <property type="protein sequence ID" value="PUA31054.1"/>
    <property type="molecule type" value="Genomic_DNA"/>
</dbReference>
<dbReference type="InterPro" id="IPR002052">
    <property type="entry name" value="DNA_methylase_N6_adenine_CS"/>
</dbReference>
<comment type="caution">
    <text evidence="5">The sequence shown here is derived from an EMBL/GenBank/DDBJ whole genome shotgun (WGS) entry which is preliminary data.</text>
</comment>
<dbReference type="Proteomes" id="UP000244066">
    <property type="component" value="Unassembled WGS sequence"/>
</dbReference>
<keyword evidence="2" id="KW-0808">Transferase</keyword>
<dbReference type="Pfam" id="PF01170">
    <property type="entry name" value="UPF0020"/>
    <property type="match status" value="1"/>
</dbReference>
<dbReference type="GO" id="GO:0005737">
    <property type="term" value="C:cytoplasm"/>
    <property type="evidence" value="ECO:0007669"/>
    <property type="project" value="TreeGrafter"/>
</dbReference>
<name>A0A2R7Y0L7_9ARCH</name>
<reference evidence="5 6" key="1">
    <citation type="submission" date="2017-04" db="EMBL/GenBank/DDBJ databases">
        <title>Draft Aigarchaeota genome from a New Zealand hot spring.</title>
        <authorList>
            <person name="Reysenbach A.-L."/>
            <person name="Donaho J.A."/>
            <person name="Gerhart J."/>
            <person name="Kelley J.F."/>
            <person name="Kouba K."/>
            <person name="Podar M."/>
            <person name="Stott M."/>
        </authorList>
    </citation>
    <scope>NUCLEOTIDE SEQUENCE [LARGE SCALE GENOMIC DNA]</scope>
    <source>
        <strain evidence="5">NZ13_MG1</strain>
    </source>
</reference>
<dbReference type="InterPro" id="IPR029063">
    <property type="entry name" value="SAM-dependent_MTases_sf"/>
</dbReference>
<evidence type="ECO:0000256" key="1">
    <source>
        <dbReference type="ARBA" id="ARBA00022603"/>
    </source>
</evidence>
<gene>
    <name evidence="5" type="ORF">B9J98_07945</name>
</gene>
<dbReference type="PROSITE" id="PS00092">
    <property type="entry name" value="N6_MTASE"/>
    <property type="match status" value="1"/>
</dbReference>
<feature type="domain" description="THUMP" evidence="4">
    <location>
        <begin position="50"/>
        <end position="158"/>
    </location>
</feature>
<dbReference type="SUPFAM" id="SSF53335">
    <property type="entry name" value="S-adenosyl-L-methionine-dependent methyltransferases"/>
    <property type="match status" value="1"/>
</dbReference>
<dbReference type="GO" id="GO:0003723">
    <property type="term" value="F:RNA binding"/>
    <property type="evidence" value="ECO:0007669"/>
    <property type="project" value="UniProtKB-UniRule"/>
</dbReference>
<dbReference type="AlphaFoldDB" id="A0A2R7Y0L7"/>
<dbReference type="PANTHER" id="PTHR13370">
    <property type="entry name" value="RNA METHYLASE-RELATED"/>
    <property type="match status" value="1"/>
</dbReference>
<evidence type="ECO:0000313" key="6">
    <source>
        <dbReference type="Proteomes" id="UP000244066"/>
    </source>
</evidence>
<sequence>MKERAQYFFHLSGEHPELPLGELRAILYTFDEYPKVVCGYEGVGVVETTKDYAALAVERSAYVKEAALLIAKSESMHEMLEYVKSAPLCEILKDGDTFEVRCIRYGGVKHDVKKAEAELGKIILDCGKEVSVNLENPGKRFILLATPHGLFFGLSVARKRKKEFYDRRAGRRPFTLPSALQPKLARCMVNLARARPGGRILDPFAGSASILSEAWLLGYDPVGLEIKYWICKGARLNIERYAPNGPDIVNGDATLMPFRGGFDSIVTDPPYGRSTTIPTGSLASLLEDFFSKSTELVVRGGSVCMASPSNVDVIALGRTYGLEVLETYTIRVHGTLTRRIAVFRIG</sequence>
<dbReference type="InterPro" id="IPR000241">
    <property type="entry name" value="RlmKL-like_Mtase"/>
</dbReference>
<evidence type="ECO:0000313" key="5">
    <source>
        <dbReference type="EMBL" id="PUA31054.1"/>
    </source>
</evidence>
<proteinExistence type="predicted"/>
<dbReference type="GO" id="GO:0032259">
    <property type="term" value="P:methylation"/>
    <property type="evidence" value="ECO:0007669"/>
    <property type="project" value="UniProtKB-KW"/>
</dbReference>
<keyword evidence="3" id="KW-0694">RNA-binding</keyword>
<dbReference type="Gene3D" id="3.40.50.150">
    <property type="entry name" value="Vaccinia Virus protein VP39"/>
    <property type="match status" value="1"/>
</dbReference>
<evidence type="ECO:0000256" key="3">
    <source>
        <dbReference type="PROSITE-ProRule" id="PRU00529"/>
    </source>
</evidence>
<evidence type="ECO:0000256" key="2">
    <source>
        <dbReference type="ARBA" id="ARBA00022679"/>
    </source>
</evidence>
<dbReference type="SUPFAM" id="SSF143437">
    <property type="entry name" value="THUMP domain-like"/>
    <property type="match status" value="1"/>
</dbReference>
<dbReference type="PRINTS" id="PR00507">
    <property type="entry name" value="N12N6MTFRASE"/>
</dbReference>
<protein>
    <recommendedName>
        <fullName evidence="4">THUMP domain-containing protein</fullName>
    </recommendedName>
</protein>
<evidence type="ECO:0000259" key="4">
    <source>
        <dbReference type="PROSITE" id="PS51165"/>
    </source>
</evidence>
<accession>A0A2R7Y0L7</accession>
<dbReference type="InterPro" id="IPR004114">
    <property type="entry name" value="THUMP_dom"/>
</dbReference>
<dbReference type="GO" id="GO:0008033">
    <property type="term" value="P:tRNA processing"/>
    <property type="evidence" value="ECO:0007669"/>
    <property type="project" value="UniProtKB-ARBA"/>
</dbReference>
<keyword evidence="1" id="KW-0489">Methyltransferase</keyword>